<reference evidence="1 2" key="1">
    <citation type="submission" date="2021-08" db="EMBL/GenBank/DDBJ databases">
        <title>Comparative Genomics Analysis of the Genus Qipengyuania Reveals Extensive Genetic Diversity and Metabolic Versatility, Including the Description of Fifteen Novel Species.</title>
        <authorList>
            <person name="Liu Y."/>
        </authorList>
    </citation>
    <scope>NUCLEOTIDE SEQUENCE [LARGE SCALE GENOMIC DNA]</scope>
    <source>
        <strain evidence="1 2">GH25</strain>
    </source>
</reference>
<accession>A0ABS7JHP7</accession>
<proteinExistence type="predicted"/>
<evidence type="ECO:0000313" key="2">
    <source>
        <dbReference type="Proteomes" id="UP000776651"/>
    </source>
</evidence>
<keyword evidence="2" id="KW-1185">Reference proteome</keyword>
<dbReference type="Proteomes" id="UP000776651">
    <property type="component" value="Unassembled WGS sequence"/>
</dbReference>
<protein>
    <submittedName>
        <fullName evidence="1">Uncharacterized protein</fullName>
    </submittedName>
</protein>
<gene>
    <name evidence="1" type="ORF">K3177_13575</name>
</gene>
<dbReference type="EMBL" id="JAIGNQ010000004">
    <property type="protein sequence ID" value="MBX7489547.1"/>
    <property type="molecule type" value="Genomic_DNA"/>
</dbReference>
<sequence length="88" mass="9874">MKKRLQQLAEHAQQVADCANRAIESSSAATEMNALNDAMMAYRSAAVFYLTHPSIADYVRADARKHSPETREAIERIADLIDRLNEPD</sequence>
<evidence type="ECO:0000313" key="1">
    <source>
        <dbReference type="EMBL" id="MBX7489547.1"/>
    </source>
</evidence>
<dbReference type="RefSeq" id="WP_196847752.1">
    <property type="nucleotide sequence ID" value="NZ_JAIGNQ010000004.1"/>
</dbReference>
<name>A0ABS7JHP7_9SPHN</name>
<organism evidence="1 2">
    <name type="scientific">Qipengyuania pacifica</name>
    <dbReference type="NCBI Taxonomy" id="2860199"/>
    <lineage>
        <taxon>Bacteria</taxon>
        <taxon>Pseudomonadati</taxon>
        <taxon>Pseudomonadota</taxon>
        <taxon>Alphaproteobacteria</taxon>
        <taxon>Sphingomonadales</taxon>
        <taxon>Erythrobacteraceae</taxon>
        <taxon>Qipengyuania</taxon>
    </lineage>
</organism>
<comment type="caution">
    <text evidence="1">The sequence shown here is derived from an EMBL/GenBank/DDBJ whole genome shotgun (WGS) entry which is preliminary data.</text>
</comment>